<evidence type="ECO:0000313" key="3">
    <source>
        <dbReference type="Proteomes" id="UP000240800"/>
    </source>
</evidence>
<dbReference type="EMBL" id="PZZW01000002">
    <property type="protein sequence ID" value="PTM80461.1"/>
    <property type="molecule type" value="Genomic_DNA"/>
</dbReference>
<organism evidence="2 3">
    <name type="scientific">Cereibacter johrii</name>
    <dbReference type="NCBI Taxonomy" id="445629"/>
    <lineage>
        <taxon>Bacteria</taxon>
        <taxon>Pseudomonadati</taxon>
        <taxon>Pseudomonadota</taxon>
        <taxon>Alphaproteobacteria</taxon>
        <taxon>Rhodobacterales</taxon>
        <taxon>Paracoccaceae</taxon>
        <taxon>Cereibacter</taxon>
    </lineage>
</organism>
<protein>
    <recommendedName>
        <fullName evidence="1">DUF6538 domain-containing protein</fullName>
    </recommendedName>
</protein>
<dbReference type="RefSeq" id="WP_108223172.1">
    <property type="nucleotide sequence ID" value="NZ_PZZW01000002.1"/>
</dbReference>
<keyword evidence="3" id="KW-1185">Reference proteome</keyword>
<dbReference type="Pfam" id="PF20172">
    <property type="entry name" value="DUF6538"/>
    <property type="match status" value="1"/>
</dbReference>
<reference evidence="2 3" key="1">
    <citation type="submission" date="2018-04" db="EMBL/GenBank/DDBJ databases">
        <title>Genomic Encyclopedia of Type Strains, Phase III (KMG-III): the genomes of soil and plant-associated and newly described type strains.</title>
        <authorList>
            <person name="Whitman W."/>
        </authorList>
    </citation>
    <scope>NUCLEOTIDE SEQUENCE [LARGE SCALE GENOMIC DNA]</scope>
    <source>
        <strain evidence="2 3">JA192</strain>
    </source>
</reference>
<evidence type="ECO:0000313" key="2">
    <source>
        <dbReference type="EMBL" id="PTM80461.1"/>
    </source>
</evidence>
<name>A0ABX5JAK1_9RHOB</name>
<dbReference type="InterPro" id="IPR046668">
    <property type="entry name" value="DUF6538"/>
</dbReference>
<evidence type="ECO:0000259" key="1">
    <source>
        <dbReference type="Pfam" id="PF20172"/>
    </source>
</evidence>
<gene>
    <name evidence="2" type="ORF">C8J29_102542</name>
</gene>
<proteinExistence type="predicted"/>
<comment type="caution">
    <text evidence="2">The sequence shown here is derived from an EMBL/GenBank/DDBJ whole genome shotgun (WGS) entry which is preliminary data.</text>
</comment>
<feature type="domain" description="DUF6538" evidence="1">
    <location>
        <begin position="4"/>
        <end position="58"/>
    </location>
</feature>
<accession>A0ABX5JAK1</accession>
<dbReference type="Proteomes" id="UP000240800">
    <property type="component" value="Unassembled WGS sequence"/>
</dbReference>
<sequence>MSTTRRNNTIHMRKRVPRRFKSIEPHDYVWISLHTGDTTVAAAKAPEIWQSMMEAWEAKLAGDT</sequence>